<keyword evidence="3" id="KW-1185">Reference proteome</keyword>
<comment type="caution">
    <text evidence="2">The sequence shown here is derived from an EMBL/GenBank/DDBJ whole genome shotgun (WGS) entry which is preliminary data.</text>
</comment>
<proteinExistence type="predicted"/>
<sequence length="84" mass="9198">MILQWEVCQEGPELILLGVFEMLLKWPLMLLVKPERSIAAHPPNQALLDSLIFSSSGNLRGAAHHHGNQQASGLPQPRGLPPSN</sequence>
<organism evidence="2 3">
    <name type="scientific">Phrynocephalus forsythii</name>
    <dbReference type="NCBI Taxonomy" id="171643"/>
    <lineage>
        <taxon>Eukaryota</taxon>
        <taxon>Metazoa</taxon>
        <taxon>Chordata</taxon>
        <taxon>Craniata</taxon>
        <taxon>Vertebrata</taxon>
        <taxon>Euteleostomi</taxon>
        <taxon>Lepidosauria</taxon>
        <taxon>Squamata</taxon>
        <taxon>Bifurcata</taxon>
        <taxon>Unidentata</taxon>
        <taxon>Episquamata</taxon>
        <taxon>Toxicofera</taxon>
        <taxon>Iguania</taxon>
        <taxon>Acrodonta</taxon>
        <taxon>Agamidae</taxon>
        <taxon>Agaminae</taxon>
        <taxon>Phrynocephalus</taxon>
    </lineage>
</organism>
<name>A0A9Q0XDE7_9SAUR</name>
<reference evidence="2" key="1">
    <citation type="journal article" date="2023" name="DNA Res.">
        <title>Chromosome-level genome assembly of Phrynocephalus forsythii using third-generation DNA sequencing and Hi-C analysis.</title>
        <authorList>
            <person name="Qi Y."/>
            <person name="Zhao W."/>
            <person name="Zhao Y."/>
            <person name="Niu C."/>
            <person name="Cao S."/>
            <person name="Zhang Y."/>
        </authorList>
    </citation>
    <scope>NUCLEOTIDE SEQUENCE</scope>
    <source>
        <tissue evidence="2">Muscle</tissue>
    </source>
</reference>
<protein>
    <submittedName>
        <fullName evidence="2">Uncharacterized protein</fullName>
    </submittedName>
</protein>
<evidence type="ECO:0000313" key="2">
    <source>
        <dbReference type="EMBL" id="KAJ7310333.1"/>
    </source>
</evidence>
<accession>A0A9Q0XDE7</accession>
<evidence type="ECO:0000313" key="3">
    <source>
        <dbReference type="Proteomes" id="UP001142489"/>
    </source>
</evidence>
<gene>
    <name evidence="2" type="ORF">JRQ81_007240</name>
</gene>
<dbReference type="EMBL" id="JAPFRF010000015">
    <property type="protein sequence ID" value="KAJ7310333.1"/>
    <property type="molecule type" value="Genomic_DNA"/>
</dbReference>
<dbReference type="AlphaFoldDB" id="A0A9Q0XDE7"/>
<evidence type="ECO:0000256" key="1">
    <source>
        <dbReference type="SAM" id="MobiDB-lite"/>
    </source>
</evidence>
<dbReference type="Proteomes" id="UP001142489">
    <property type="component" value="Unassembled WGS sequence"/>
</dbReference>
<feature type="region of interest" description="Disordered" evidence="1">
    <location>
        <begin position="59"/>
        <end position="84"/>
    </location>
</feature>